<dbReference type="SUPFAM" id="SSF47384">
    <property type="entry name" value="Homodimeric domain of signal transducing histidine kinase"/>
    <property type="match status" value="1"/>
</dbReference>
<evidence type="ECO:0000259" key="17">
    <source>
        <dbReference type="PROSITE" id="PS50110"/>
    </source>
</evidence>
<evidence type="ECO:0000256" key="8">
    <source>
        <dbReference type="ARBA" id="ARBA00022692"/>
    </source>
</evidence>
<keyword evidence="20" id="KW-1185">Reference proteome</keyword>
<dbReference type="Gene3D" id="1.20.120.160">
    <property type="entry name" value="HPT domain"/>
    <property type="match status" value="1"/>
</dbReference>
<dbReference type="InterPro" id="IPR036097">
    <property type="entry name" value="HisK_dim/P_sf"/>
</dbReference>
<keyword evidence="10 19" id="KW-0547">Nucleotide-binding</keyword>
<evidence type="ECO:0000256" key="15">
    <source>
        <dbReference type="PROSITE-ProRule" id="PRU00169"/>
    </source>
</evidence>
<evidence type="ECO:0000256" key="4">
    <source>
        <dbReference type="ARBA" id="ARBA00022475"/>
    </source>
</evidence>
<comment type="catalytic activity">
    <reaction evidence="1">
        <text>ATP + protein L-histidine = ADP + protein N-phospho-L-histidine.</text>
        <dbReference type="EC" id="2.7.13.3"/>
    </reaction>
</comment>
<comment type="subcellular location">
    <subcellularLocation>
        <location evidence="2">Cell inner membrane</location>
        <topology evidence="2">Multi-pass membrane protein</topology>
    </subcellularLocation>
</comment>
<keyword evidence="11" id="KW-1133">Transmembrane helix</keyword>
<dbReference type="PROSITE" id="PS50894">
    <property type="entry name" value="HPT"/>
    <property type="match status" value="1"/>
</dbReference>
<evidence type="ECO:0000256" key="10">
    <source>
        <dbReference type="ARBA" id="ARBA00022840"/>
    </source>
</evidence>
<evidence type="ECO:0000256" key="9">
    <source>
        <dbReference type="ARBA" id="ARBA00022777"/>
    </source>
</evidence>
<dbReference type="InterPro" id="IPR005467">
    <property type="entry name" value="His_kinase_dom"/>
</dbReference>
<dbReference type="Proteomes" id="UP001410394">
    <property type="component" value="Unassembled WGS sequence"/>
</dbReference>
<evidence type="ECO:0000256" key="12">
    <source>
        <dbReference type="ARBA" id="ARBA00023012"/>
    </source>
</evidence>
<dbReference type="InterPro" id="IPR036641">
    <property type="entry name" value="HPT_dom_sf"/>
</dbReference>
<dbReference type="EMBL" id="JBDIVE010000002">
    <property type="protein sequence ID" value="MEN3068065.1"/>
    <property type="molecule type" value="Genomic_DNA"/>
</dbReference>
<organism evidence="19 20">
    <name type="scientific">Uliginosibacterium sediminicola</name>
    <dbReference type="NCBI Taxonomy" id="2024550"/>
    <lineage>
        <taxon>Bacteria</taxon>
        <taxon>Pseudomonadati</taxon>
        <taxon>Pseudomonadota</taxon>
        <taxon>Betaproteobacteria</taxon>
        <taxon>Rhodocyclales</taxon>
        <taxon>Zoogloeaceae</taxon>
        <taxon>Uliginosibacterium</taxon>
    </lineage>
</organism>
<evidence type="ECO:0000256" key="13">
    <source>
        <dbReference type="ARBA" id="ARBA00023136"/>
    </source>
</evidence>
<feature type="domain" description="HPt" evidence="18">
    <location>
        <begin position="845"/>
        <end position="937"/>
    </location>
</feature>
<evidence type="ECO:0000256" key="7">
    <source>
        <dbReference type="ARBA" id="ARBA00022679"/>
    </source>
</evidence>
<evidence type="ECO:0000256" key="2">
    <source>
        <dbReference type="ARBA" id="ARBA00004429"/>
    </source>
</evidence>
<dbReference type="InterPro" id="IPR035965">
    <property type="entry name" value="PAS-like_dom_sf"/>
</dbReference>
<dbReference type="InterPro" id="IPR001789">
    <property type="entry name" value="Sig_transdc_resp-reg_receiver"/>
</dbReference>
<dbReference type="PROSITE" id="PS50109">
    <property type="entry name" value="HIS_KIN"/>
    <property type="match status" value="1"/>
</dbReference>
<dbReference type="RefSeq" id="WP_345918828.1">
    <property type="nucleotide sequence ID" value="NZ_JBDIVE010000002.1"/>
</dbReference>
<keyword evidence="10 19" id="KW-0067">ATP-binding</keyword>
<accession>A0ABU9YWI3</accession>
<protein>
    <recommendedName>
        <fullName evidence="3">histidine kinase</fullName>
        <ecNumber evidence="3">2.7.13.3</ecNumber>
    </recommendedName>
</protein>
<dbReference type="SUPFAM" id="SSF55874">
    <property type="entry name" value="ATPase domain of HSP90 chaperone/DNA topoisomerase II/histidine kinase"/>
    <property type="match status" value="1"/>
</dbReference>
<evidence type="ECO:0000256" key="14">
    <source>
        <dbReference type="PROSITE-ProRule" id="PRU00110"/>
    </source>
</evidence>
<dbReference type="SMART" id="SM00387">
    <property type="entry name" value="HATPase_c"/>
    <property type="match status" value="1"/>
</dbReference>
<keyword evidence="13" id="KW-0472">Membrane</keyword>
<dbReference type="InterPro" id="IPR036890">
    <property type="entry name" value="HATPase_C_sf"/>
</dbReference>
<dbReference type="Pfam" id="PF02518">
    <property type="entry name" value="HATPase_c"/>
    <property type="match status" value="1"/>
</dbReference>
<dbReference type="InterPro" id="IPR013656">
    <property type="entry name" value="PAS_4"/>
</dbReference>
<evidence type="ECO:0000256" key="1">
    <source>
        <dbReference type="ARBA" id="ARBA00000085"/>
    </source>
</evidence>
<dbReference type="PANTHER" id="PTHR43047">
    <property type="entry name" value="TWO-COMPONENT HISTIDINE PROTEIN KINASE"/>
    <property type="match status" value="1"/>
</dbReference>
<feature type="modified residue" description="4-aspartylphosphate" evidence="15">
    <location>
        <position position="755"/>
    </location>
</feature>
<dbReference type="EC" id="2.7.13.3" evidence="3"/>
<keyword evidence="12" id="KW-0902">Two-component regulatory system</keyword>
<comment type="caution">
    <text evidence="19">The sequence shown here is derived from an EMBL/GenBank/DDBJ whole genome shotgun (WGS) entry which is preliminary data.</text>
</comment>
<dbReference type="InterPro" id="IPR003661">
    <property type="entry name" value="HisK_dim/P_dom"/>
</dbReference>
<dbReference type="SUPFAM" id="SSF52172">
    <property type="entry name" value="CheY-like"/>
    <property type="match status" value="1"/>
</dbReference>
<dbReference type="InterPro" id="IPR000014">
    <property type="entry name" value="PAS"/>
</dbReference>
<gene>
    <name evidence="19" type="ORF">ABDB84_06210</name>
</gene>
<feature type="domain" description="Histidine kinase" evidence="16">
    <location>
        <begin position="470"/>
        <end position="686"/>
    </location>
</feature>
<keyword evidence="5" id="KW-0997">Cell inner membrane</keyword>
<dbReference type="InterPro" id="IPR004358">
    <property type="entry name" value="Sig_transdc_His_kin-like_C"/>
</dbReference>
<evidence type="ECO:0000313" key="19">
    <source>
        <dbReference type="EMBL" id="MEN3068065.1"/>
    </source>
</evidence>
<dbReference type="SMART" id="SM00448">
    <property type="entry name" value="REC"/>
    <property type="match status" value="1"/>
</dbReference>
<dbReference type="CDD" id="cd00082">
    <property type="entry name" value="HisKA"/>
    <property type="match status" value="1"/>
</dbReference>
<keyword evidence="9" id="KW-0418">Kinase</keyword>
<dbReference type="SUPFAM" id="SSF55785">
    <property type="entry name" value="PYP-like sensor domain (PAS domain)"/>
    <property type="match status" value="3"/>
</dbReference>
<dbReference type="Pfam" id="PF00512">
    <property type="entry name" value="HisKA"/>
    <property type="match status" value="1"/>
</dbReference>
<dbReference type="InterPro" id="IPR008207">
    <property type="entry name" value="Sig_transdc_His_kin_Hpt_dom"/>
</dbReference>
<evidence type="ECO:0000256" key="6">
    <source>
        <dbReference type="ARBA" id="ARBA00022553"/>
    </source>
</evidence>
<feature type="domain" description="Response regulatory" evidence="17">
    <location>
        <begin position="706"/>
        <end position="828"/>
    </location>
</feature>
<dbReference type="InterPro" id="IPR003594">
    <property type="entry name" value="HATPase_dom"/>
</dbReference>
<feature type="modified residue" description="Phosphohistidine" evidence="14">
    <location>
        <position position="884"/>
    </location>
</feature>
<dbReference type="Pfam" id="PF01627">
    <property type="entry name" value="Hpt"/>
    <property type="match status" value="1"/>
</dbReference>
<dbReference type="CDD" id="cd17546">
    <property type="entry name" value="REC_hyHK_CKI1_RcsC-like"/>
    <property type="match status" value="1"/>
</dbReference>
<dbReference type="Pfam" id="PF00072">
    <property type="entry name" value="Response_reg"/>
    <property type="match status" value="1"/>
</dbReference>
<evidence type="ECO:0000256" key="3">
    <source>
        <dbReference type="ARBA" id="ARBA00012438"/>
    </source>
</evidence>
<dbReference type="GO" id="GO:0005524">
    <property type="term" value="F:ATP binding"/>
    <property type="evidence" value="ECO:0007669"/>
    <property type="project" value="UniProtKB-KW"/>
</dbReference>
<keyword evidence="6 15" id="KW-0597">Phosphoprotein</keyword>
<evidence type="ECO:0000256" key="11">
    <source>
        <dbReference type="ARBA" id="ARBA00022989"/>
    </source>
</evidence>
<reference evidence="19 20" key="1">
    <citation type="journal article" date="2018" name="Int. J. Syst. Evol. Microbiol.">
        <title>Uliginosibacterium sediminicola sp. nov., isolated from freshwater sediment.</title>
        <authorList>
            <person name="Hwang W.M."/>
            <person name="Kim S.M."/>
            <person name="Kang K."/>
            <person name="Ahn T.Y."/>
        </authorList>
    </citation>
    <scope>NUCLEOTIDE SEQUENCE [LARGE SCALE GENOMIC DNA]</scope>
    <source>
        <strain evidence="19 20">M1-21</strain>
    </source>
</reference>
<dbReference type="SMART" id="SM00388">
    <property type="entry name" value="HisKA"/>
    <property type="match status" value="1"/>
</dbReference>
<keyword evidence="8" id="KW-0812">Transmembrane</keyword>
<dbReference type="Gene3D" id="3.30.450.20">
    <property type="entry name" value="PAS domain"/>
    <property type="match status" value="3"/>
</dbReference>
<dbReference type="Pfam" id="PF08448">
    <property type="entry name" value="PAS_4"/>
    <property type="match status" value="3"/>
</dbReference>
<keyword evidence="4" id="KW-1003">Cell membrane</keyword>
<dbReference type="Gene3D" id="3.40.50.2300">
    <property type="match status" value="1"/>
</dbReference>
<evidence type="ECO:0000256" key="5">
    <source>
        <dbReference type="ARBA" id="ARBA00022519"/>
    </source>
</evidence>
<name>A0ABU9YWI3_9RHOO</name>
<dbReference type="PROSITE" id="PS50110">
    <property type="entry name" value="RESPONSE_REGULATORY"/>
    <property type="match status" value="1"/>
</dbReference>
<evidence type="ECO:0000259" key="16">
    <source>
        <dbReference type="PROSITE" id="PS50109"/>
    </source>
</evidence>
<evidence type="ECO:0000259" key="18">
    <source>
        <dbReference type="PROSITE" id="PS50894"/>
    </source>
</evidence>
<dbReference type="Gene3D" id="1.10.287.130">
    <property type="match status" value="1"/>
</dbReference>
<sequence length="937" mass="102426">MHRPRTVLLTTCCVAPLLASGLAVLLPLPPLIALPLGALAGSLLLWPALRALQAQAAHSFCERVLDEIPYPVAIKDADSRLLLVNRAMLDYKNLSRDALIGSLGRCPAESEDFHRQRLAEDQQVLAGRPVRKEERLPPSFSHNGREISQIVVKRRTQSLQGQPLVVCSLFDISEQRLSQRRAEEALAREVLTREHIADFTQRLIDVIPQPVYIKDAHSRYLLVNAAFCRYRMLSAGELIGKSPFDLAKDPAHAAMVVAEDATVLAGGSVSKEEESRHPVTGESIFRWLGKERCQDADGRPIIVGVNFDLTPWRLAERENQQALAREKTLRERVQAFMQRLIDVIPQPVYVKNAASCYIMANKAMLEDMCKSSPAELLDKTPSELGWSADYAAHIVAEDQRIALGEIVYKEEHITHPSSGKAVHRIISKRSCLDAEGRAVIVGANFDITPLREAERSAARASEAKSLFLATMSHEIRTPLNGVIGMLRLALKRPLDKATREQLGVSLRSAESLLTIINDILDFSKIEAGHLQLEEIDFELRQTIADALQSFRLSAQERSIALVVDIDERLPRYVRGDPTRLRQVLINLTGNSLKFTRRGSITVRLREHPAGLQVEVEDTGIGIAAEALPRIFQRFQQADSSTTRVFGGTGLGLAICKQLVEAMGGEITVRSTEGVGSVFSFSIALKAGTAPTESADASEQQALRSLSILCAEDSPTNQIIIEALLDALGHRVSMASDGLEALEQLAAHDFDLVLMDGRMPKLDGHATTRAIRAGEYAGLRIRNPQIKLVALTANVSEIDMTEFRAAGADEFLAKPIDEQQLARLLARLSRQIPPAPTAPAASPAAKPALNERIRAKVIASLPARIAEVEQALAAADLETLTRLFHGFKGNIGFAGDPALTAQAATLEAQAASAQGEALARDWPAFRAALQALQTVRPD</sequence>
<dbReference type="PANTHER" id="PTHR43047:SF78">
    <property type="entry name" value="SENSORY_REGULATORY PROTEIN RPFC"/>
    <property type="match status" value="1"/>
</dbReference>
<dbReference type="PRINTS" id="PR00344">
    <property type="entry name" value="BCTRLSENSOR"/>
</dbReference>
<dbReference type="SUPFAM" id="SSF47226">
    <property type="entry name" value="Histidine-containing phosphotransfer domain, HPT domain"/>
    <property type="match status" value="1"/>
</dbReference>
<proteinExistence type="predicted"/>
<dbReference type="CDD" id="cd00130">
    <property type="entry name" value="PAS"/>
    <property type="match status" value="2"/>
</dbReference>
<dbReference type="Gene3D" id="3.30.565.10">
    <property type="entry name" value="Histidine kinase-like ATPase, C-terminal domain"/>
    <property type="match status" value="1"/>
</dbReference>
<dbReference type="InterPro" id="IPR011006">
    <property type="entry name" value="CheY-like_superfamily"/>
</dbReference>
<keyword evidence="7" id="KW-0808">Transferase</keyword>
<dbReference type="CDD" id="cd16922">
    <property type="entry name" value="HATPase_EvgS-ArcB-TorS-like"/>
    <property type="match status" value="1"/>
</dbReference>
<dbReference type="SMART" id="SM00091">
    <property type="entry name" value="PAS"/>
    <property type="match status" value="3"/>
</dbReference>
<evidence type="ECO:0000313" key="20">
    <source>
        <dbReference type="Proteomes" id="UP001410394"/>
    </source>
</evidence>